<proteinExistence type="predicted"/>
<evidence type="ECO:0000313" key="2">
    <source>
        <dbReference type="EMBL" id="SFV51520.1"/>
    </source>
</evidence>
<sequence>MKFIKNHLMFILPLMAILLAIEFFLVFERTTDTYEKGLKEGYTMLVVSKKPMELSAFQALNKHISSQEQIARDGIVSEVTKGIEKSTTKAIVKALPYFYNLGLDAYLKSSELETIKNDLKSDKNIKRVETFGGSYHSSYRLFAFIKFLLKVFIAFMTVVSLFLIVKQMEIWKYSHKERMQVMEIFGAPLMLRSGILFKVAFVDAILASLLVSGIFLYVKFYWAGQSGIDIMMQNQEVLFRISDMGIMLAASLCIVIVAVYLVVFSNKGVEE</sequence>
<reference evidence="2" key="1">
    <citation type="submission" date="2016-10" db="EMBL/GenBank/DDBJ databases">
        <authorList>
            <person name="de Groot N.N."/>
        </authorList>
    </citation>
    <scope>NUCLEOTIDE SEQUENCE</scope>
</reference>
<feature type="transmembrane region" description="Helical" evidence="1">
    <location>
        <begin position="238"/>
        <end position="263"/>
    </location>
</feature>
<accession>A0A1W1BD49</accession>
<gene>
    <name evidence="2" type="ORF">MNB_SV-3-864</name>
</gene>
<organism evidence="2">
    <name type="scientific">hydrothermal vent metagenome</name>
    <dbReference type="NCBI Taxonomy" id="652676"/>
    <lineage>
        <taxon>unclassified sequences</taxon>
        <taxon>metagenomes</taxon>
        <taxon>ecological metagenomes</taxon>
    </lineage>
</organism>
<keyword evidence="1" id="KW-1133">Transmembrane helix</keyword>
<evidence type="ECO:0000256" key="1">
    <source>
        <dbReference type="SAM" id="Phobius"/>
    </source>
</evidence>
<keyword evidence="1" id="KW-0812">Transmembrane</keyword>
<feature type="transmembrane region" description="Helical" evidence="1">
    <location>
        <begin position="141"/>
        <end position="165"/>
    </location>
</feature>
<dbReference type="AlphaFoldDB" id="A0A1W1BD49"/>
<dbReference type="EMBL" id="FPHI01000004">
    <property type="protein sequence ID" value="SFV51520.1"/>
    <property type="molecule type" value="Genomic_DNA"/>
</dbReference>
<protein>
    <submittedName>
        <fullName evidence="2">Cell division protein FtsX</fullName>
    </submittedName>
</protein>
<keyword evidence="2" id="KW-0132">Cell division</keyword>
<keyword evidence="2" id="KW-0131">Cell cycle</keyword>
<dbReference type="GO" id="GO:0051301">
    <property type="term" value="P:cell division"/>
    <property type="evidence" value="ECO:0007669"/>
    <property type="project" value="UniProtKB-KW"/>
</dbReference>
<keyword evidence="1" id="KW-0472">Membrane</keyword>
<name>A0A1W1BD49_9ZZZZ</name>
<feature type="transmembrane region" description="Helical" evidence="1">
    <location>
        <begin position="195"/>
        <end position="218"/>
    </location>
</feature>
<feature type="transmembrane region" description="Helical" evidence="1">
    <location>
        <begin position="7"/>
        <end position="27"/>
    </location>
</feature>